<gene>
    <name evidence="1" type="ORF">A3F00_04845</name>
</gene>
<name>A0A1F5KAW7_9BACT</name>
<evidence type="ECO:0000313" key="2">
    <source>
        <dbReference type="Proteomes" id="UP000176527"/>
    </source>
</evidence>
<evidence type="ECO:0000313" key="1">
    <source>
        <dbReference type="EMBL" id="OGE38096.1"/>
    </source>
</evidence>
<protein>
    <submittedName>
        <fullName evidence="1">Uncharacterized protein</fullName>
    </submittedName>
</protein>
<dbReference type="AlphaFoldDB" id="A0A1F5KAW7"/>
<comment type="caution">
    <text evidence="1">The sequence shown here is derived from an EMBL/GenBank/DDBJ whole genome shotgun (WGS) entry which is preliminary data.</text>
</comment>
<accession>A0A1F5KAW7</accession>
<organism evidence="1 2">
    <name type="scientific">Candidatus Daviesbacteria bacterium RIFCSPHIGHO2_12_FULL_37_11</name>
    <dbReference type="NCBI Taxonomy" id="1797777"/>
    <lineage>
        <taxon>Bacteria</taxon>
        <taxon>Candidatus Daviesiibacteriota</taxon>
    </lineage>
</organism>
<sequence>MSESVQNQGFVEATNVVNDSRVHRLAQDFYDAVKESRRFQWMGLSSAKDELNRSRLIIHLAEDDRPEKEHSQNENLSAISVSLAITALQSDRSFIVDLYYFMESVSEIPFAERSLEAIKTRYGTLNHDPKPEFLWEEYFSPSQSETD</sequence>
<dbReference type="Proteomes" id="UP000176527">
    <property type="component" value="Unassembled WGS sequence"/>
</dbReference>
<proteinExistence type="predicted"/>
<dbReference type="EMBL" id="MFDE01000029">
    <property type="protein sequence ID" value="OGE38096.1"/>
    <property type="molecule type" value="Genomic_DNA"/>
</dbReference>
<reference evidence="1 2" key="1">
    <citation type="journal article" date="2016" name="Nat. Commun.">
        <title>Thousands of microbial genomes shed light on interconnected biogeochemical processes in an aquifer system.</title>
        <authorList>
            <person name="Anantharaman K."/>
            <person name="Brown C.T."/>
            <person name="Hug L.A."/>
            <person name="Sharon I."/>
            <person name="Castelle C.J."/>
            <person name="Probst A.J."/>
            <person name="Thomas B.C."/>
            <person name="Singh A."/>
            <person name="Wilkins M.J."/>
            <person name="Karaoz U."/>
            <person name="Brodie E.L."/>
            <person name="Williams K.H."/>
            <person name="Hubbard S.S."/>
            <person name="Banfield J.F."/>
        </authorList>
    </citation>
    <scope>NUCLEOTIDE SEQUENCE [LARGE SCALE GENOMIC DNA]</scope>
</reference>